<dbReference type="GO" id="GO:0016491">
    <property type="term" value="F:oxidoreductase activity"/>
    <property type="evidence" value="ECO:0007669"/>
    <property type="project" value="UniProtKB-KW"/>
</dbReference>
<evidence type="ECO:0000256" key="5">
    <source>
        <dbReference type="ARBA" id="ARBA00023002"/>
    </source>
</evidence>
<keyword evidence="3" id="KW-0479">Metal-binding</keyword>
<dbReference type="EMBL" id="CAEMXZ010000021">
    <property type="protein sequence ID" value="CAB4322940.1"/>
    <property type="molecule type" value="Genomic_DNA"/>
</dbReference>
<dbReference type="InterPro" id="IPR013149">
    <property type="entry name" value="ADH-like_C"/>
</dbReference>
<dbReference type="AlphaFoldDB" id="A0A6J5Y9T9"/>
<comment type="similarity">
    <text evidence="2">Belongs to the zinc-containing alcohol dehydrogenase family.</text>
</comment>
<evidence type="ECO:0000313" key="7">
    <source>
        <dbReference type="EMBL" id="CAB4322940.1"/>
    </source>
</evidence>
<evidence type="ECO:0000256" key="2">
    <source>
        <dbReference type="ARBA" id="ARBA00008072"/>
    </source>
</evidence>
<comment type="cofactor">
    <cofactor evidence="1">
        <name>Zn(2+)</name>
        <dbReference type="ChEBI" id="CHEBI:29105"/>
    </cofactor>
</comment>
<reference evidence="7" key="1">
    <citation type="submission" date="2020-05" db="EMBL/GenBank/DDBJ databases">
        <authorList>
            <person name="Chiriac C."/>
            <person name="Salcher M."/>
            <person name="Ghai R."/>
            <person name="Kavagutti S V."/>
        </authorList>
    </citation>
    <scope>NUCLEOTIDE SEQUENCE</scope>
</reference>
<gene>
    <name evidence="7" type="ORF">UFOPK1392_00681</name>
</gene>
<dbReference type="Gene3D" id="3.90.180.10">
    <property type="entry name" value="Medium-chain alcohol dehydrogenases, catalytic domain"/>
    <property type="match status" value="1"/>
</dbReference>
<evidence type="ECO:0000256" key="1">
    <source>
        <dbReference type="ARBA" id="ARBA00001947"/>
    </source>
</evidence>
<name>A0A6J5Y9T9_9ZZZZ</name>
<dbReference type="GO" id="GO:0046872">
    <property type="term" value="F:metal ion binding"/>
    <property type="evidence" value="ECO:0007669"/>
    <property type="project" value="UniProtKB-KW"/>
</dbReference>
<evidence type="ECO:0000256" key="3">
    <source>
        <dbReference type="ARBA" id="ARBA00022723"/>
    </source>
</evidence>
<dbReference type="PANTHER" id="PTHR43350">
    <property type="entry name" value="NAD-DEPENDENT ALCOHOL DEHYDROGENASE"/>
    <property type="match status" value="1"/>
</dbReference>
<organism evidence="7">
    <name type="scientific">freshwater metagenome</name>
    <dbReference type="NCBI Taxonomy" id="449393"/>
    <lineage>
        <taxon>unclassified sequences</taxon>
        <taxon>metagenomes</taxon>
        <taxon>ecological metagenomes</taxon>
    </lineage>
</organism>
<dbReference type="InterPro" id="IPR036291">
    <property type="entry name" value="NAD(P)-bd_dom_sf"/>
</dbReference>
<keyword evidence="5" id="KW-0560">Oxidoreductase</keyword>
<evidence type="ECO:0000256" key="4">
    <source>
        <dbReference type="ARBA" id="ARBA00022833"/>
    </source>
</evidence>
<feature type="domain" description="Alcohol dehydrogenase-like C-terminal" evidence="6">
    <location>
        <begin position="2"/>
        <end position="113"/>
    </location>
</feature>
<evidence type="ECO:0000259" key="6">
    <source>
        <dbReference type="Pfam" id="PF00107"/>
    </source>
</evidence>
<proteinExistence type="inferred from homology"/>
<accession>A0A6J5Y9T9</accession>
<dbReference type="Pfam" id="PF00107">
    <property type="entry name" value="ADH_zinc_N"/>
    <property type="match status" value="1"/>
</dbReference>
<dbReference type="SUPFAM" id="SSF51735">
    <property type="entry name" value="NAD(P)-binding Rossmann-fold domains"/>
    <property type="match status" value="1"/>
</dbReference>
<keyword evidence="4" id="KW-0862">Zinc</keyword>
<protein>
    <submittedName>
        <fullName evidence="7">Unannotated protein</fullName>
    </submittedName>
</protein>
<sequence>MAVAKYPTQHRLALELGADSVVLPHELTRAVRRASGSLALGDGDIIRLTGGADHVIDCVGSEESLSEALGVVRPKGRITMVGMPGQVSVDLTGLWQREITLAGAYAYGTETLPSGQRRRTFDLAFELVEAADLGRLVSATYPLSQFETAISHAATAGARGAVRIAFDLRNEKERNRA</sequence>
<dbReference type="PANTHER" id="PTHR43350:SF17">
    <property type="entry name" value="NAD-DEPENDENT ALCOHOL DEHYDROGENASE"/>
    <property type="match status" value="1"/>
</dbReference>